<evidence type="ECO:0000256" key="11">
    <source>
        <dbReference type="ARBA" id="ARBA00023136"/>
    </source>
</evidence>
<evidence type="ECO:0000256" key="10">
    <source>
        <dbReference type="ARBA" id="ARBA00023128"/>
    </source>
</evidence>
<comment type="caution">
    <text evidence="15">The sequence shown here is derived from an EMBL/GenBank/DDBJ whole genome shotgun (WGS) entry which is preliminary data.</text>
</comment>
<proteinExistence type="inferred from homology"/>
<dbReference type="Gene3D" id="1.50.40.10">
    <property type="entry name" value="Mitochondrial carrier domain"/>
    <property type="match status" value="2"/>
</dbReference>
<evidence type="ECO:0000256" key="9">
    <source>
        <dbReference type="ARBA" id="ARBA00023065"/>
    </source>
</evidence>
<dbReference type="GO" id="GO:0048250">
    <property type="term" value="P:iron import into the mitochondrion"/>
    <property type="evidence" value="ECO:0007669"/>
    <property type="project" value="TreeGrafter"/>
</dbReference>
<keyword evidence="6" id="KW-0999">Mitochondrion inner membrane</keyword>
<keyword evidence="8" id="KW-0408">Iron</keyword>
<dbReference type="EMBL" id="QBLH01002024">
    <property type="protein sequence ID" value="TGZ50093.1"/>
    <property type="molecule type" value="Genomic_DNA"/>
</dbReference>
<dbReference type="SUPFAM" id="SSF103506">
    <property type="entry name" value="Mitochondrial carrier"/>
    <property type="match status" value="1"/>
</dbReference>
<dbReference type="InterPro" id="IPR054323">
    <property type="entry name" value="SPMIP1_C"/>
</dbReference>
<dbReference type="STRING" id="300112.A0A4S2KKC7"/>
<name>A0A4S2KKC7_9HYME</name>
<evidence type="ECO:0000256" key="2">
    <source>
        <dbReference type="ARBA" id="ARBA00006375"/>
    </source>
</evidence>
<keyword evidence="4" id="KW-0410">Iron transport</keyword>
<evidence type="ECO:0000313" key="16">
    <source>
        <dbReference type="Proteomes" id="UP000310200"/>
    </source>
</evidence>
<dbReference type="Pfam" id="PF22589">
    <property type="entry name" value="SPMIP1"/>
    <property type="match status" value="1"/>
</dbReference>
<keyword evidence="10" id="KW-0496">Mitochondrion</keyword>
<evidence type="ECO:0000259" key="14">
    <source>
        <dbReference type="Pfam" id="PF22589"/>
    </source>
</evidence>
<dbReference type="Proteomes" id="UP000310200">
    <property type="component" value="Unassembled WGS sequence"/>
</dbReference>
<dbReference type="AlphaFoldDB" id="A0A4S2KKC7"/>
<dbReference type="Pfam" id="PF00153">
    <property type="entry name" value="Mito_carr"/>
    <property type="match status" value="3"/>
</dbReference>
<evidence type="ECO:0000256" key="8">
    <source>
        <dbReference type="ARBA" id="ARBA00023004"/>
    </source>
</evidence>
<comment type="similarity">
    <text evidence="2 13">Belongs to the mitochondrial carrier (TC 2.A.29) family.</text>
</comment>
<keyword evidence="16" id="KW-1185">Reference proteome</keyword>
<dbReference type="InterPro" id="IPR023395">
    <property type="entry name" value="MCP_dom_sf"/>
</dbReference>
<keyword evidence="7" id="KW-1133">Transmembrane helix</keyword>
<dbReference type="PANTHER" id="PTHR45758">
    <property type="entry name" value="MITOFERRIN-1-RELATED"/>
    <property type="match status" value="1"/>
</dbReference>
<feature type="repeat" description="Solcar" evidence="12">
    <location>
        <begin position="12"/>
        <end position="99"/>
    </location>
</feature>
<feature type="domain" description="Sperm microtubule inner protein 1 C-terminal" evidence="14">
    <location>
        <begin position="432"/>
        <end position="535"/>
    </location>
</feature>
<evidence type="ECO:0000256" key="5">
    <source>
        <dbReference type="ARBA" id="ARBA00022692"/>
    </source>
</evidence>
<evidence type="ECO:0000256" key="6">
    <source>
        <dbReference type="ARBA" id="ARBA00022792"/>
    </source>
</evidence>
<reference evidence="15 16" key="1">
    <citation type="journal article" date="2019" name="Philos. Trans. R. Soc. Lond., B, Biol. Sci.">
        <title>Ant behaviour and brain gene expression of defending hosts depend on the ecological success of the intruding social parasite.</title>
        <authorList>
            <person name="Kaur R."/>
            <person name="Stoldt M."/>
            <person name="Jongepier E."/>
            <person name="Feldmeyer B."/>
            <person name="Menzel F."/>
            <person name="Bornberg-Bauer E."/>
            <person name="Foitzik S."/>
        </authorList>
    </citation>
    <scope>NUCLEOTIDE SEQUENCE [LARGE SCALE GENOMIC DNA]</scope>
    <source>
        <tissue evidence="15">Whole body</tissue>
    </source>
</reference>
<evidence type="ECO:0000256" key="12">
    <source>
        <dbReference type="PROSITE-ProRule" id="PRU00282"/>
    </source>
</evidence>
<feature type="repeat" description="Solcar" evidence="12">
    <location>
        <begin position="198"/>
        <end position="284"/>
    </location>
</feature>
<protein>
    <submittedName>
        <fullName evidence="15">Mitoferrin-2</fullName>
    </submittedName>
</protein>
<evidence type="ECO:0000256" key="13">
    <source>
        <dbReference type="RuleBase" id="RU000488"/>
    </source>
</evidence>
<keyword evidence="5 12" id="KW-0812">Transmembrane</keyword>
<keyword evidence="9" id="KW-0406">Ion transport</keyword>
<evidence type="ECO:0000313" key="15">
    <source>
        <dbReference type="EMBL" id="TGZ50093.1"/>
    </source>
</evidence>
<keyword evidence="3 13" id="KW-0813">Transport</keyword>
<evidence type="ECO:0000256" key="7">
    <source>
        <dbReference type="ARBA" id="ARBA00022989"/>
    </source>
</evidence>
<evidence type="ECO:0000256" key="4">
    <source>
        <dbReference type="ARBA" id="ARBA00022496"/>
    </source>
</evidence>
<sequence length="581" mass="66050">MNMDDYESLPTNSVAVHMTAGAVAGIMEHCVMYPFDSVKTRMQALTPGPGGGGGVGEVLSRMIRQEGVLRPIRGVSAVVAGAGPAHALYFSCYECLKEKFKSTRSQFNHLVYGAAGCVATVLHDGVMNPAEVVKQRLQMYNSPYRNVLSCIQHVYQKEGIFAFYRSYTTQLAMNVPFQSIHFISYEFVQSITNPEHAYNPIAHIVSGATAGAIAAAATTPLDVCKTVLNTQQDGVHAQGMIDAFKQVYRFGGVQGYFRGLRARVLFQAPATAICWVIYESFKYALRGKQDDDYSDSELDNGMSGINQNPTLASRSNSFQGAGLYFNNHASPPVLLKMYSIKYEKNQCRKNETVICTTYKLQERNMAKIPGDVYNARFQLFHDDLIRKENAIRIKWFIKNQQRLIDQLKEPKFTKRAREIIAESKKRAAARVDKPIVQRKPLPLWRPPRSDGSVNIDSMKPIDPDVRVILYEKGIPTFITTHNYLTERYKEPPEKRFYFPDCTNWIYGWRLDDYPPVPLSKVGLKSVMLAQFYQRKAYNLERDPEWFRGCQMKSARNLTMIDMIAIRLDQRLKHTNYYLDTS</sequence>
<comment type="subcellular location">
    <subcellularLocation>
        <location evidence="1">Mitochondrion inner membrane</location>
        <topology evidence="1">Multi-pass membrane protein</topology>
    </subcellularLocation>
</comment>
<organism evidence="15 16">
    <name type="scientific">Temnothorax longispinosus</name>
    <dbReference type="NCBI Taxonomy" id="300112"/>
    <lineage>
        <taxon>Eukaryota</taxon>
        <taxon>Metazoa</taxon>
        <taxon>Ecdysozoa</taxon>
        <taxon>Arthropoda</taxon>
        <taxon>Hexapoda</taxon>
        <taxon>Insecta</taxon>
        <taxon>Pterygota</taxon>
        <taxon>Neoptera</taxon>
        <taxon>Endopterygota</taxon>
        <taxon>Hymenoptera</taxon>
        <taxon>Apocrita</taxon>
        <taxon>Aculeata</taxon>
        <taxon>Formicoidea</taxon>
        <taxon>Formicidae</taxon>
        <taxon>Myrmicinae</taxon>
        <taxon>Temnothorax</taxon>
    </lineage>
</organism>
<dbReference type="PROSITE" id="PS50920">
    <property type="entry name" value="SOLCAR"/>
    <property type="match status" value="3"/>
</dbReference>
<dbReference type="InterPro" id="IPR018108">
    <property type="entry name" value="MCP_transmembrane"/>
</dbReference>
<evidence type="ECO:0000256" key="1">
    <source>
        <dbReference type="ARBA" id="ARBA00004448"/>
    </source>
</evidence>
<dbReference type="FunFam" id="1.50.40.10:FF:000029">
    <property type="entry name" value="Solute carrier family 25 member 28"/>
    <property type="match status" value="1"/>
</dbReference>
<accession>A0A4S2KKC7</accession>
<gene>
    <name evidence="15" type="ORF">DBV15_00870</name>
</gene>
<dbReference type="GO" id="GO:0005743">
    <property type="term" value="C:mitochondrial inner membrane"/>
    <property type="evidence" value="ECO:0007669"/>
    <property type="project" value="UniProtKB-SubCell"/>
</dbReference>
<feature type="repeat" description="Solcar" evidence="12">
    <location>
        <begin position="107"/>
        <end position="191"/>
    </location>
</feature>
<dbReference type="GO" id="GO:0015093">
    <property type="term" value="F:ferrous iron transmembrane transporter activity"/>
    <property type="evidence" value="ECO:0007669"/>
    <property type="project" value="TreeGrafter"/>
</dbReference>
<evidence type="ECO:0000256" key="3">
    <source>
        <dbReference type="ARBA" id="ARBA00022448"/>
    </source>
</evidence>
<dbReference type="PANTHER" id="PTHR45758:SF20">
    <property type="entry name" value="MITOFERRIN-2"/>
    <property type="match status" value="1"/>
</dbReference>
<keyword evidence="11 12" id="KW-0472">Membrane</keyword>